<keyword evidence="5" id="KW-1185">Reference proteome</keyword>
<sequence>MIVAAPVRFEMKTSKTKKYLLYLFWLGPLLTMAGITVRIITEKWSPDALGLLIAGIVISLVGLVFLAQLAPKFWQSRSTQVGTNAIISTVAMLVILGLINFLGVRYTQRIDFTENQLYTLSPQSQQVVQNLRQPLKVWIFNPQPNPDDRELLENFRRYGSNFEFQFVDPQLKPALAQKFGVQSIGEVYLQYKDKQQLLQAVNDTQPLSEASLTSGIETLTREISVRVYFLQGHGEKSLAEVEGGLSEAVRVLEDKNFTVQPLNLAERSEVPADASIVVSAGPMRAFLEKEVKGLRNYLSKGGSLLLMLDPDTNPELDSFLKDWGIKLDSRLVIDPSAPERSLVLGAATPMVTSYGNHPITTEFGDGFSFYPWARSLLITPVDGIQETPLLITNDRTWAESNPKQQPLELNPESDRPGPLILGVALSRKAEGIDQGTPKEDGNKKTSSSRLVVYGNSNFATNGWFDQQLNGDVFLNTISWLSKQDDQVLSIRPKEQNNRRINLTAIQAELLGWTALLLMPLVGFTTAGLVWWQRR</sequence>
<gene>
    <name evidence="4" type="ORF">LYNGBM3L_17910</name>
</gene>
<feature type="transmembrane region" description="Helical" evidence="1">
    <location>
        <begin position="20"/>
        <end position="41"/>
    </location>
</feature>
<evidence type="ECO:0000259" key="3">
    <source>
        <dbReference type="Pfam" id="PF23357"/>
    </source>
</evidence>
<evidence type="ECO:0000313" key="5">
    <source>
        <dbReference type="Proteomes" id="UP000003959"/>
    </source>
</evidence>
<dbReference type="EMBL" id="GL890838">
    <property type="protein sequence ID" value="EGJ34377.1"/>
    <property type="molecule type" value="Genomic_DNA"/>
</dbReference>
<dbReference type="eggNOG" id="COG3225">
    <property type="taxonomic scope" value="Bacteria"/>
</dbReference>
<feature type="transmembrane region" description="Helical" evidence="1">
    <location>
        <begin position="81"/>
        <end position="103"/>
    </location>
</feature>
<feature type="transmembrane region" description="Helical" evidence="1">
    <location>
        <begin position="509"/>
        <end position="531"/>
    </location>
</feature>
<feature type="transmembrane region" description="Helical" evidence="1">
    <location>
        <begin position="47"/>
        <end position="69"/>
    </location>
</feature>
<keyword evidence="1" id="KW-0812">Transmembrane</keyword>
<keyword evidence="1" id="KW-1133">Transmembrane helix</keyword>
<dbReference type="AlphaFoldDB" id="F4XM28"/>
<organism evidence="4 5">
    <name type="scientific">Moorena producens 3L</name>
    <dbReference type="NCBI Taxonomy" id="489825"/>
    <lineage>
        <taxon>Bacteria</taxon>
        <taxon>Bacillati</taxon>
        <taxon>Cyanobacteriota</taxon>
        <taxon>Cyanophyceae</taxon>
        <taxon>Coleofasciculales</taxon>
        <taxon>Coleofasciculaceae</taxon>
        <taxon>Moorena</taxon>
    </lineage>
</organism>
<dbReference type="InterPro" id="IPR019196">
    <property type="entry name" value="ABC_transp_unknown"/>
</dbReference>
<protein>
    <submittedName>
        <fullName evidence="4">ABC-type uncharacterized transport system involved in gliding motility, auxiliary component</fullName>
    </submittedName>
</protein>
<accession>F4XM28</accession>
<dbReference type="InterPro" id="IPR055396">
    <property type="entry name" value="DUF7088"/>
</dbReference>
<dbReference type="Pfam" id="PF23357">
    <property type="entry name" value="DUF7088"/>
    <property type="match status" value="1"/>
</dbReference>
<dbReference type="SUPFAM" id="SSF52317">
    <property type="entry name" value="Class I glutamine amidotransferase-like"/>
    <property type="match status" value="1"/>
</dbReference>
<name>F4XM28_9CYAN</name>
<evidence type="ECO:0000313" key="4">
    <source>
        <dbReference type="EMBL" id="EGJ34377.1"/>
    </source>
</evidence>
<dbReference type="InterPro" id="IPR029062">
    <property type="entry name" value="Class_I_gatase-like"/>
</dbReference>
<feature type="domain" description="ABC-type uncharacterised transport system" evidence="2">
    <location>
        <begin position="226"/>
        <end position="464"/>
    </location>
</feature>
<evidence type="ECO:0000256" key="1">
    <source>
        <dbReference type="SAM" id="Phobius"/>
    </source>
</evidence>
<dbReference type="Proteomes" id="UP000003959">
    <property type="component" value="Unassembled WGS sequence"/>
</dbReference>
<proteinExistence type="predicted"/>
<reference evidence="5" key="1">
    <citation type="journal article" date="2011" name="Proc. Natl. Acad. Sci. U.S.A.">
        <title>Genomic insights into the physiology and ecology of the marine filamentous cyanobacterium Lyngbya majuscula.</title>
        <authorList>
            <person name="Jones A.C."/>
            <person name="Monroe E.A."/>
            <person name="Podell S."/>
            <person name="Hess W.R."/>
            <person name="Klages S."/>
            <person name="Esquenazi E."/>
            <person name="Niessen S."/>
            <person name="Hoover H."/>
            <person name="Rothmann M."/>
            <person name="Lasken R.S."/>
            <person name="Yates J.R.III."/>
            <person name="Reinhardt R."/>
            <person name="Kube M."/>
            <person name="Burkart M.D."/>
            <person name="Allen E.E."/>
            <person name="Dorrestein P.C."/>
            <person name="Gerwick W.H."/>
            <person name="Gerwick L."/>
        </authorList>
    </citation>
    <scope>NUCLEOTIDE SEQUENCE [LARGE SCALE GENOMIC DNA]</scope>
    <source>
        <strain evidence="5">3L</strain>
    </source>
</reference>
<feature type="domain" description="DUF7088" evidence="3">
    <location>
        <begin position="114"/>
        <end position="183"/>
    </location>
</feature>
<evidence type="ECO:0000259" key="2">
    <source>
        <dbReference type="Pfam" id="PF09822"/>
    </source>
</evidence>
<keyword evidence="1" id="KW-0472">Membrane</keyword>
<dbReference type="HOGENOM" id="CLU_018716_0_0_3"/>
<dbReference type="Pfam" id="PF09822">
    <property type="entry name" value="ABC_transp_aux"/>
    <property type="match status" value="1"/>
</dbReference>